<evidence type="ECO:0000313" key="2">
    <source>
        <dbReference type="EMBL" id="GFO61033.1"/>
    </source>
</evidence>
<dbReference type="CDD" id="cd02440">
    <property type="entry name" value="AdoMet_MTases"/>
    <property type="match status" value="1"/>
</dbReference>
<accession>A0A6V8MMT4</accession>
<dbReference type="RefSeq" id="WP_183355831.1">
    <property type="nucleotide sequence ID" value="NZ_BLXX01000011.1"/>
</dbReference>
<dbReference type="Gene3D" id="3.40.50.150">
    <property type="entry name" value="Vaccinia Virus protein VP39"/>
    <property type="match status" value="1"/>
</dbReference>
<feature type="domain" description="Methyltransferase" evidence="1">
    <location>
        <begin position="48"/>
        <end position="145"/>
    </location>
</feature>
<dbReference type="EMBL" id="BLXX01000011">
    <property type="protein sequence ID" value="GFO61033.1"/>
    <property type="molecule type" value="Genomic_DNA"/>
</dbReference>
<dbReference type="GO" id="GO:0008168">
    <property type="term" value="F:methyltransferase activity"/>
    <property type="evidence" value="ECO:0007669"/>
    <property type="project" value="UniProtKB-KW"/>
</dbReference>
<keyword evidence="2" id="KW-0808">Transferase</keyword>
<evidence type="ECO:0000313" key="3">
    <source>
        <dbReference type="Proteomes" id="UP000556026"/>
    </source>
</evidence>
<evidence type="ECO:0000259" key="1">
    <source>
        <dbReference type="Pfam" id="PF13649"/>
    </source>
</evidence>
<dbReference type="InterPro" id="IPR050723">
    <property type="entry name" value="CFA/CMAS"/>
</dbReference>
<dbReference type="InterPro" id="IPR041698">
    <property type="entry name" value="Methyltransf_25"/>
</dbReference>
<dbReference type="PANTHER" id="PTHR43667">
    <property type="entry name" value="CYCLOPROPANE-FATTY-ACYL-PHOSPHOLIPID SYNTHASE"/>
    <property type="match status" value="1"/>
</dbReference>
<reference evidence="3" key="1">
    <citation type="submission" date="2020-06" db="EMBL/GenBank/DDBJ databases">
        <title>Draft genomic sequence of Geomonas sp. Red330.</title>
        <authorList>
            <person name="Itoh H."/>
            <person name="Zhenxing X."/>
            <person name="Ushijima N."/>
            <person name="Masuda Y."/>
            <person name="Shiratori Y."/>
            <person name="Senoo K."/>
        </authorList>
    </citation>
    <scope>NUCLEOTIDE SEQUENCE [LARGE SCALE GENOMIC DNA]</scope>
    <source>
        <strain evidence="3">Red330</strain>
    </source>
</reference>
<dbReference type="GO" id="GO:0032259">
    <property type="term" value="P:methylation"/>
    <property type="evidence" value="ECO:0007669"/>
    <property type="project" value="UniProtKB-KW"/>
</dbReference>
<keyword evidence="2" id="KW-0489">Methyltransferase</keyword>
<dbReference type="InterPro" id="IPR029063">
    <property type="entry name" value="SAM-dependent_MTases_sf"/>
</dbReference>
<proteinExistence type="predicted"/>
<dbReference type="AlphaFoldDB" id="A0A6V8MMT4"/>
<dbReference type="PANTHER" id="PTHR43667:SF2">
    <property type="entry name" value="FATTY ACID C-METHYL TRANSFERASE"/>
    <property type="match status" value="1"/>
</dbReference>
<dbReference type="Pfam" id="PF13649">
    <property type="entry name" value="Methyltransf_25"/>
    <property type="match status" value="1"/>
</dbReference>
<gene>
    <name evidence="2" type="ORF">GMST_33580</name>
</gene>
<dbReference type="SUPFAM" id="SSF53335">
    <property type="entry name" value="S-adenosyl-L-methionine-dependent methyltransferases"/>
    <property type="match status" value="1"/>
</dbReference>
<dbReference type="Proteomes" id="UP000556026">
    <property type="component" value="Unassembled WGS sequence"/>
</dbReference>
<comment type="caution">
    <text evidence="2">The sequence shown here is derived from an EMBL/GenBank/DDBJ whole genome shotgun (WGS) entry which is preliminary data.</text>
</comment>
<protein>
    <submittedName>
        <fullName evidence="2">SAM-dependent methyltransferase</fullName>
    </submittedName>
</protein>
<keyword evidence="3" id="KW-1185">Reference proteome</keyword>
<name>A0A6V8MMT4_9BACT</name>
<organism evidence="2 3">
    <name type="scientific">Geomonas silvestris</name>
    <dbReference type="NCBI Taxonomy" id="2740184"/>
    <lineage>
        <taxon>Bacteria</taxon>
        <taxon>Pseudomonadati</taxon>
        <taxon>Thermodesulfobacteriota</taxon>
        <taxon>Desulfuromonadia</taxon>
        <taxon>Geobacterales</taxon>
        <taxon>Geobacteraceae</taxon>
        <taxon>Geomonas</taxon>
    </lineage>
</organism>
<sequence>MNKKPVDFFSKEAAQLYDEKNSKLQRISDCLHFLIGLVLKDLPARSKILCVGVGTGAEILTLSQTFPEWSFVGLDPSAGMLDMCRERVREAGVADRCEFIHGYVEDLPDGLVFDATLSVLVAHFVPREQRAGFFRRMTSHLRSGGYLVNAEISFDLDSAEFPSMLAGWAEVQKLMGGTPESLAMLPKQLKEVLAVIPPAETEALIRESGIACPVRFFQALMIHGWYGKKVADVPIRT</sequence>